<keyword evidence="3" id="KW-1185">Reference proteome</keyword>
<protein>
    <submittedName>
        <fullName evidence="2">Uncharacterized protein</fullName>
    </submittedName>
</protein>
<accession>A0A401TH13</accession>
<comment type="caution">
    <text evidence="2">The sequence shown here is derived from an EMBL/GenBank/DDBJ whole genome shotgun (WGS) entry which is preliminary data.</text>
</comment>
<evidence type="ECO:0000256" key="1">
    <source>
        <dbReference type="SAM" id="MobiDB-lite"/>
    </source>
</evidence>
<dbReference type="AlphaFoldDB" id="A0A401TH13"/>
<name>A0A401TH13_CHIPU</name>
<sequence length="124" mass="12402">MDAMNTLFSQSESSLLGTTSPAMSSFAKQQQQTVSVPGGGPSAGPGPGPGPGPPPAAAGMDDPLRKTGGAGGGVLHEPFYIMRELPGDGARANGRARVWALGQSDDAALSAGPMGAWRGWGARL</sequence>
<evidence type="ECO:0000313" key="3">
    <source>
        <dbReference type="Proteomes" id="UP000287033"/>
    </source>
</evidence>
<reference evidence="2 3" key="1">
    <citation type="journal article" date="2018" name="Nat. Ecol. Evol.">
        <title>Shark genomes provide insights into elasmobranch evolution and the origin of vertebrates.</title>
        <authorList>
            <person name="Hara Y"/>
            <person name="Yamaguchi K"/>
            <person name="Onimaru K"/>
            <person name="Kadota M"/>
            <person name="Koyanagi M"/>
            <person name="Keeley SD"/>
            <person name="Tatsumi K"/>
            <person name="Tanaka K"/>
            <person name="Motone F"/>
            <person name="Kageyama Y"/>
            <person name="Nozu R"/>
            <person name="Adachi N"/>
            <person name="Nishimura O"/>
            <person name="Nakagawa R"/>
            <person name="Tanegashima C"/>
            <person name="Kiyatake I"/>
            <person name="Matsumoto R"/>
            <person name="Murakumo K"/>
            <person name="Nishida K"/>
            <person name="Terakita A"/>
            <person name="Kuratani S"/>
            <person name="Sato K"/>
            <person name="Hyodo S Kuraku.S."/>
        </authorList>
    </citation>
    <scope>NUCLEOTIDE SEQUENCE [LARGE SCALE GENOMIC DNA]</scope>
</reference>
<dbReference type="EMBL" id="BEZZ01062076">
    <property type="protein sequence ID" value="GCC41896.1"/>
    <property type="molecule type" value="Genomic_DNA"/>
</dbReference>
<proteinExistence type="predicted"/>
<feature type="region of interest" description="Disordered" evidence="1">
    <location>
        <begin position="1"/>
        <end position="73"/>
    </location>
</feature>
<feature type="compositionally biased region" description="Pro residues" evidence="1">
    <location>
        <begin position="44"/>
        <end position="56"/>
    </location>
</feature>
<gene>
    <name evidence="2" type="ORF">chiPu_0025615</name>
</gene>
<feature type="compositionally biased region" description="Polar residues" evidence="1">
    <location>
        <begin position="1"/>
        <end position="35"/>
    </location>
</feature>
<evidence type="ECO:0000313" key="2">
    <source>
        <dbReference type="EMBL" id="GCC41896.1"/>
    </source>
</evidence>
<organism evidence="2 3">
    <name type="scientific">Chiloscyllium punctatum</name>
    <name type="common">Brownbanded bambooshark</name>
    <name type="synonym">Hemiscyllium punctatum</name>
    <dbReference type="NCBI Taxonomy" id="137246"/>
    <lineage>
        <taxon>Eukaryota</taxon>
        <taxon>Metazoa</taxon>
        <taxon>Chordata</taxon>
        <taxon>Craniata</taxon>
        <taxon>Vertebrata</taxon>
        <taxon>Chondrichthyes</taxon>
        <taxon>Elasmobranchii</taxon>
        <taxon>Galeomorphii</taxon>
        <taxon>Galeoidea</taxon>
        <taxon>Orectolobiformes</taxon>
        <taxon>Hemiscylliidae</taxon>
        <taxon>Chiloscyllium</taxon>
    </lineage>
</organism>
<dbReference type="Proteomes" id="UP000287033">
    <property type="component" value="Unassembled WGS sequence"/>
</dbReference>